<dbReference type="Pfam" id="PF14890">
    <property type="entry name" value="Intein_splicing"/>
    <property type="match status" value="1"/>
</dbReference>
<dbReference type="InterPro" id="IPR004042">
    <property type="entry name" value="Intein_endonuc_central"/>
</dbReference>
<evidence type="ECO:0000313" key="4">
    <source>
        <dbReference type="EMBL" id="KPL80007.1"/>
    </source>
</evidence>
<dbReference type="EMBL" id="LGKP01000042">
    <property type="protein sequence ID" value="KPL80007.1"/>
    <property type="molecule type" value="Genomic_DNA"/>
</dbReference>
<dbReference type="SUPFAM" id="SSF51294">
    <property type="entry name" value="Hedgehog/intein (Hint) domain"/>
    <property type="match status" value="1"/>
</dbReference>
<dbReference type="SMART" id="SM00305">
    <property type="entry name" value="HintC"/>
    <property type="match status" value="1"/>
</dbReference>
<comment type="caution">
    <text evidence="4">The sequence shown here is derived from an EMBL/GenBank/DDBJ whole genome shotgun (WGS) entry which is preliminary data.</text>
</comment>
<dbReference type="STRING" id="70996.SE18_25845"/>
<dbReference type="InterPro" id="IPR006142">
    <property type="entry name" value="INTEIN"/>
</dbReference>
<protein>
    <recommendedName>
        <fullName evidence="3">DOD-type homing endonuclease domain-containing protein</fullName>
    </recommendedName>
</protein>
<dbReference type="InterPro" id="IPR004860">
    <property type="entry name" value="LAGLIDADG_dom"/>
</dbReference>
<dbReference type="PROSITE" id="PS50817">
    <property type="entry name" value="INTEIN_N_TER"/>
    <property type="match status" value="1"/>
</dbReference>
<evidence type="ECO:0000259" key="3">
    <source>
        <dbReference type="PROSITE" id="PS50819"/>
    </source>
</evidence>
<dbReference type="InterPro" id="IPR036844">
    <property type="entry name" value="Hint_dom_sf"/>
</dbReference>
<dbReference type="InterPro" id="IPR030934">
    <property type="entry name" value="Intein_C"/>
</dbReference>
<dbReference type="OrthoDB" id="1843260at2"/>
<dbReference type="SUPFAM" id="SSF55608">
    <property type="entry name" value="Homing endonucleases"/>
    <property type="match status" value="2"/>
</dbReference>
<evidence type="ECO:0000313" key="5">
    <source>
        <dbReference type="Proteomes" id="UP000050277"/>
    </source>
</evidence>
<dbReference type="PROSITE" id="PS50819">
    <property type="entry name" value="INTEIN_ENDONUCLEASE"/>
    <property type="match status" value="1"/>
</dbReference>
<keyword evidence="1" id="KW-0068">Autocatalytic cleavage</keyword>
<name>A0A0P6XJ75_9CHLR</name>
<dbReference type="SUPFAM" id="SSF53335">
    <property type="entry name" value="S-adenosyl-L-methionine-dependent methyltransferases"/>
    <property type="match status" value="1"/>
</dbReference>
<dbReference type="AlphaFoldDB" id="A0A0P6XJ75"/>
<keyword evidence="2" id="KW-0651">Protein splicing</keyword>
<dbReference type="PROSITE" id="PS50818">
    <property type="entry name" value="INTEIN_C_TER"/>
    <property type="match status" value="1"/>
</dbReference>
<dbReference type="PRINTS" id="PR00379">
    <property type="entry name" value="INTEIN"/>
</dbReference>
<sequence>MARIANWTDFGFQEVHADVAAMMASFVSDPHGAARMLDAYAGRAIAASIIAAQCAIPTGRLYLNDIHDERAKECATHATHVTCCDTLKALQATRHFSQLAYLNPPFSEDTKHEGGGRLEIKGFRRVIEEGGWVQPGGVTILVTPQDIFARQEGVNHLARCYDNLRIYQFPDEHRRWREAVVFGVVRDVPRIGTELRAEAARIKELLASDLPILEQQPESLYVLPKPIGTKKKIIWKDGSLGTPTMAMQDVIKGGGAWRSKSHTAAHGTLTHARLRPAAPLNPSQSMIRIADGEINGEVLEIGGRLQLIKGSTEEKTEKYTETRETTSATITDTINVTRRVPVVFTLDESDGTLRCYSGDRGMAELMANKGTAQSLLDAVTTAAPPKYGLDMDPLTAGWLNDLQRADGRALPGYEPGLIPMQKHLAAAMVRFLTTYDDAWGETPDAGFLAVEMGGGKCVCAGTLIPTAQGLVSIESLMPAHTPEDSFARLDIVVQTPDGPRHTSHFYNSGVKRTLRVMSRCGYELTGTLVHPVLVLGRDGERRWKQLADVTVGEYIAIQRHDQVWGNTTALPPFTPINIPGGHPKPVEYPSHLTEDLAYLFGLILGDGCMRHINSVGFTSADAPLLNAISTEIKPMGLTLVETKNASYGYRIHSRLFKEWLNQLGFMNVLSLHKEIPPCILQAPQSIIRAFLQGLFDTDGSALNDGTVEFCSASKRLAHQVHLLLLQFGIIATRRFRPNSKAGAWMIAMNGTQAKAFYEHIGFRLERKQERRHLLPITSNTNIDVVPHLPAIQFDKVPREFRMYLRKLQAPGYAKLRQMAEHYPELQSLTTPAFFWDKIVTIEDTGLQPCYDLTVPETHAFISNGIVSHNTSIGLGIAHILHHLDDSGLL</sequence>
<dbReference type="Gene3D" id="3.10.28.10">
    <property type="entry name" value="Homing endonucleases"/>
    <property type="match status" value="1"/>
</dbReference>
<accession>A0A0P6XJ75</accession>
<organism evidence="4 5">
    <name type="scientific">Herpetosiphon geysericola</name>
    <dbReference type="NCBI Taxonomy" id="70996"/>
    <lineage>
        <taxon>Bacteria</taxon>
        <taxon>Bacillati</taxon>
        <taxon>Chloroflexota</taxon>
        <taxon>Chloroflexia</taxon>
        <taxon>Herpetosiphonales</taxon>
        <taxon>Herpetosiphonaceae</taxon>
        <taxon>Herpetosiphon</taxon>
    </lineage>
</organism>
<dbReference type="RefSeq" id="WP_054537362.1">
    <property type="nucleotide sequence ID" value="NZ_LGKP01000042.1"/>
</dbReference>
<gene>
    <name evidence="4" type="ORF">SE18_25845</name>
</gene>
<keyword evidence="5" id="KW-1185">Reference proteome</keyword>
<dbReference type="InterPro" id="IPR003587">
    <property type="entry name" value="Hint_dom_N"/>
</dbReference>
<dbReference type="InterPro" id="IPR003586">
    <property type="entry name" value="Hint_dom_C"/>
</dbReference>
<dbReference type="InterPro" id="IPR029063">
    <property type="entry name" value="SAM-dependent_MTases_sf"/>
</dbReference>
<dbReference type="SMART" id="SM00306">
    <property type="entry name" value="HintN"/>
    <property type="match status" value="1"/>
</dbReference>
<evidence type="ECO:0000256" key="2">
    <source>
        <dbReference type="ARBA" id="ARBA00023000"/>
    </source>
</evidence>
<dbReference type="GO" id="GO:0016539">
    <property type="term" value="P:intein-mediated protein splicing"/>
    <property type="evidence" value="ECO:0007669"/>
    <property type="project" value="InterPro"/>
</dbReference>
<reference evidence="4 5" key="1">
    <citation type="submission" date="2015-07" db="EMBL/GenBank/DDBJ databases">
        <title>Whole genome sequence of Herpetosiphon geysericola DSM 7119.</title>
        <authorList>
            <person name="Hemp J."/>
            <person name="Ward L.M."/>
            <person name="Pace L.A."/>
            <person name="Fischer W.W."/>
        </authorList>
    </citation>
    <scope>NUCLEOTIDE SEQUENCE [LARGE SCALE GENOMIC DNA]</scope>
    <source>
        <strain evidence="4 5">DSM 7119</strain>
    </source>
</reference>
<dbReference type="Proteomes" id="UP000050277">
    <property type="component" value="Unassembled WGS sequence"/>
</dbReference>
<dbReference type="NCBIfam" id="TIGR01443">
    <property type="entry name" value="intein_Cterm"/>
    <property type="match status" value="1"/>
</dbReference>
<dbReference type="Gene3D" id="2.170.16.10">
    <property type="entry name" value="Hedgehog/Intein (Hint) domain"/>
    <property type="match status" value="2"/>
</dbReference>
<dbReference type="InterPro" id="IPR006141">
    <property type="entry name" value="Intein_N"/>
</dbReference>
<dbReference type="GO" id="GO:0004519">
    <property type="term" value="F:endonuclease activity"/>
    <property type="evidence" value="ECO:0007669"/>
    <property type="project" value="InterPro"/>
</dbReference>
<dbReference type="CDD" id="cd00081">
    <property type="entry name" value="Hint"/>
    <property type="match status" value="2"/>
</dbReference>
<proteinExistence type="predicted"/>
<dbReference type="Pfam" id="PF14528">
    <property type="entry name" value="LAGLIDADG_3"/>
    <property type="match status" value="1"/>
</dbReference>
<feature type="domain" description="DOD-type homing endonuclease" evidence="3">
    <location>
        <begin position="599"/>
        <end position="729"/>
    </location>
</feature>
<dbReference type="InterPro" id="IPR027434">
    <property type="entry name" value="Homing_endonucl"/>
</dbReference>
<evidence type="ECO:0000256" key="1">
    <source>
        <dbReference type="ARBA" id="ARBA00022813"/>
    </source>
</evidence>